<proteinExistence type="predicted"/>
<dbReference type="InterPro" id="IPR050869">
    <property type="entry name" value="H3K4_H4K5_MeTrfase"/>
</dbReference>
<organism evidence="2">
    <name type="scientific">Oppiella nova</name>
    <dbReference type="NCBI Taxonomy" id="334625"/>
    <lineage>
        <taxon>Eukaryota</taxon>
        <taxon>Metazoa</taxon>
        <taxon>Ecdysozoa</taxon>
        <taxon>Arthropoda</taxon>
        <taxon>Chelicerata</taxon>
        <taxon>Arachnida</taxon>
        <taxon>Acari</taxon>
        <taxon>Acariformes</taxon>
        <taxon>Sarcoptiformes</taxon>
        <taxon>Oribatida</taxon>
        <taxon>Brachypylina</taxon>
        <taxon>Oppioidea</taxon>
        <taxon>Oppiidae</taxon>
        <taxon>Oppiella</taxon>
    </lineage>
</organism>
<protein>
    <recommendedName>
        <fullName evidence="1">SET domain-containing protein</fullName>
    </recommendedName>
</protein>
<dbReference type="InterPro" id="IPR001214">
    <property type="entry name" value="SET_dom"/>
</dbReference>
<dbReference type="PANTHER" id="PTHR12197">
    <property type="entry name" value="HISTONE-LYSINE N-METHYLTRANSFERASE SMYD"/>
    <property type="match status" value="1"/>
</dbReference>
<dbReference type="GO" id="GO:0008757">
    <property type="term" value="F:S-adenosylmethionine-dependent methyltransferase activity"/>
    <property type="evidence" value="ECO:0007669"/>
    <property type="project" value="UniProtKB-ARBA"/>
</dbReference>
<dbReference type="PANTHER" id="PTHR12197:SF251">
    <property type="entry name" value="EG:BACR7C10.4 PROTEIN"/>
    <property type="match status" value="1"/>
</dbReference>
<gene>
    <name evidence="2" type="ORF">ONB1V03_LOCUS1733</name>
</gene>
<feature type="domain" description="SET" evidence="1">
    <location>
        <begin position="44"/>
        <end position="138"/>
    </location>
</feature>
<dbReference type="GO" id="GO:0005634">
    <property type="term" value="C:nucleus"/>
    <property type="evidence" value="ECO:0007669"/>
    <property type="project" value="TreeGrafter"/>
</dbReference>
<reference evidence="2" key="1">
    <citation type="submission" date="2020-11" db="EMBL/GenBank/DDBJ databases">
        <authorList>
            <person name="Tran Van P."/>
        </authorList>
    </citation>
    <scope>NUCLEOTIDE SEQUENCE</scope>
</reference>
<dbReference type="GO" id="GO:0008276">
    <property type="term" value="F:protein methyltransferase activity"/>
    <property type="evidence" value="ECO:0007669"/>
    <property type="project" value="UniProtKB-ARBA"/>
</dbReference>
<evidence type="ECO:0000259" key="1">
    <source>
        <dbReference type="Pfam" id="PF00856"/>
    </source>
</evidence>
<dbReference type="EMBL" id="CAJPVJ010000343">
    <property type="protein sequence ID" value="CAG2162133.1"/>
    <property type="molecule type" value="Genomic_DNA"/>
</dbReference>
<dbReference type="OrthoDB" id="10008965at2759"/>
<accession>A0A7R9LC93</accession>
<dbReference type="Gene3D" id="2.170.270.10">
    <property type="entry name" value="SET domain"/>
    <property type="match status" value="1"/>
</dbReference>
<keyword evidence="3" id="KW-1185">Reference proteome</keyword>
<sequence>MTAGDVVVATKPLVHIICLLKFRYKTLLTEFAHLVDFFTRFTNECKVVGHKLFDRDLELLRWFVFLVISPSHVALKWYSTDLKDYQYYSDKVCRSVCLEMSSLSHSCIPNSAIVTNGLSVQLRALKEIPIGDEMTISYVRLDQNKADRQRQLRSDFYVKGCHCVKCDQNLDSNVDYKTFEELIEEEIYQFIDRRRVDPNYCETLRSKLIPLYRSTYDDYHPFLTATLMQQSFVSRLSALRGCEPVFKWKAMFQQYYQLVDQHLRVTHGIHHPLFHIFYKTANK</sequence>
<dbReference type="Pfam" id="PF00856">
    <property type="entry name" value="SET"/>
    <property type="match status" value="1"/>
</dbReference>
<name>A0A7R9LC93_9ACAR</name>
<dbReference type="InterPro" id="IPR046341">
    <property type="entry name" value="SET_dom_sf"/>
</dbReference>
<evidence type="ECO:0000313" key="3">
    <source>
        <dbReference type="Proteomes" id="UP000728032"/>
    </source>
</evidence>
<dbReference type="AlphaFoldDB" id="A0A7R9LC93"/>
<dbReference type="Proteomes" id="UP000728032">
    <property type="component" value="Unassembled WGS sequence"/>
</dbReference>
<dbReference type="EMBL" id="OC915168">
    <property type="protein sequence ID" value="CAD7639032.1"/>
    <property type="molecule type" value="Genomic_DNA"/>
</dbReference>
<dbReference type="SUPFAM" id="SSF82199">
    <property type="entry name" value="SET domain"/>
    <property type="match status" value="1"/>
</dbReference>
<dbReference type="GO" id="GO:0008170">
    <property type="term" value="F:N-methyltransferase activity"/>
    <property type="evidence" value="ECO:0007669"/>
    <property type="project" value="UniProtKB-ARBA"/>
</dbReference>
<evidence type="ECO:0000313" key="2">
    <source>
        <dbReference type="EMBL" id="CAD7639032.1"/>
    </source>
</evidence>